<dbReference type="GO" id="GO:1903607">
    <property type="term" value="P:cytochrome c biosynthetic process"/>
    <property type="evidence" value="ECO:0007669"/>
    <property type="project" value="TreeGrafter"/>
</dbReference>
<feature type="transmembrane region" description="Helical" evidence="12">
    <location>
        <begin position="6"/>
        <end position="32"/>
    </location>
</feature>
<comment type="similarity">
    <text evidence="3 12">Belongs to the CcmD/CycX/HelD family.</text>
</comment>
<keyword evidence="7 12" id="KW-0997">Cell inner membrane</keyword>
<dbReference type="Proteomes" id="UP001234916">
    <property type="component" value="Chromosome"/>
</dbReference>
<name>A0AA49FKN0_9PROT</name>
<evidence type="ECO:0000313" key="13">
    <source>
        <dbReference type="EMBL" id="WIM05162.1"/>
    </source>
</evidence>
<evidence type="ECO:0000256" key="5">
    <source>
        <dbReference type="ARBA" id="ARBA00022448"/>
    </source>
</evidence>
<keyword evidence="11 12" id="KW-0472">Membrane</keyword>
<evidence type="ECO:0000256" key="1">
    <source>
        <dbReference type="ARBA" id="ARBA00002442"/>
    </source>
</evidence>
<dbReference type="PANTHER" id="PTHR37531">
    <property type="entry name" value="HEME EXPORTER PROTEIN D"/>
    <property type="match status" value="1"/>
</dbReference>
<evidence type="ECO:0000256" key="6">
    <source>
        <dbReference type="ARBA" id="ARBA00022475"/>
    </source>
</evidence>
<dbReference type="PANTHER" id="PTHR37531:SF1">
    <property type="entry name" value="HEME EXPORTER PROTEIN D"/>
    <property type="match status" value="1"/>
</dbReference>
<comment type="subcellular location">
    <subcellularLocation>
        <location evidence="2 12">Cell inner membrane</location>
        <topology evidence="2 12">Single-pass membrane protein</topology>
    </subcellularLocation>
</comment>
<keyword evidence="8 12" id="KW-0812">Transmembrane</keyword>
<evidence type="ECO:0000256" key="9">
    <source>
        <dbReference type="ARBA" id="ARBA00022748"/>
    </source>
</evidence>
<evidence type="ECO:0000256" key="8">
    <source>
        <dbReference type="ARBA" id="ARBA00022692"/>
    </source>
</evidence>
<sequence length="60" mass="6762">MTWESPAAFFAMGGHAFYVWGSFGACLLLMVVEPFAAGRRRKTILGSLRRERIAEQLDNQ</sequence>
<evidence type="ECO:0000256" key="7">
    <source>
        <dbReference type="ARBA" id="ARBA00022519"/>
    </source>
</evidence>
<evidence type="ECO:0000256" key="3">
    <source>
        <dbReference type="ARBA" id="ARBA00008741"/>
    </source>
</evidence>
<evidence type="ECO:0000256" key="10">
    <source>
        <dbReference type="ARBA" id="ARBA00022989"/>
    </source>
</evidence>
<dbReference type="GO" id="GO:0005886">
    <property type="term" value="C:plasma membrane"/>
    <property type="evidence" value="ECO:0007669"/>
    <property type="project" value="UniProtKB-SubCell"/>
</dbReference>
<protein>
    <recommendedName>
        <fullName evidence="4 12">Heme exporter protein D</fullName>
    </recommendedName>
</protein>
<keyword evidence="9 12" id="KW-0201">Cytochrome c-type biogenesis</keyword>
<gene>
    <name evidence="13" type="primary">ccmD</name>
    <name evidence="13" type="ORF">OHM77_10705</name>
</gene>
<keyword evidence="6 12" id="KW-1003">Cell membrane</keyword>
<dbReference type="KEGG" id="npv:OHM77_10705"/>
<dbReference type="InterPro" id="IPR052075">
    <property type="entry name" value="Heme_exporter_D"/>
</dbReference>
<comment type="function">
    <text evidence="1 12">Required for the export of heme to the periplasm for the biogenesis of c-type cytochromes.</text>
</comment>
<evidence type="ECO:0000256" key="4">
    <source>
        <dbReference type="ARBA" id="ARBA00016461"/>
    </source>
</evidence>
<organism evidence="13">
    <name type="scientific">Candidatus Nitricoxidivorans perseverans</name>
    <dbReference type="NCBI Taxonomy" id="2975601"/>
    <lineage>
        <taxon>Bacteria</taxon>
        <taxon>Pseudomonadati</taxon>
        <taxon>Pseudomonadota</taxon>
        <taxon>Betaproteobacteria</taxon>
        <taxon>Nitrosomonadales</taxon>
        <taxon>Sterolibacteriaceae</taxon>
        <taxon>Candidatus Nitricoxidivorans</taxon>
    </lineage>
</organism>
<dbReference type="Pfam" id="PF04995">
    <property type="entry name" value="CcmD"/>
    <property type="match status" value="1"/>
</dbReference>
<keyword evidence="5 12" id="KW-0813">Transport</keyword>
<dbReference type="GO" id="GO:0017004">
    <property type="term" value="P:cytochrome complex assembly"/>
    <property type="evidence" value="ECO:0007669"/>
    <property type="project" value="UniProtKB-KW"/>
</dbReference>
<dbReference type="InterPro" id="IPR007078">
    <property type="entry name" value="Haem_export_protD_CcmD"/>
</dbReference>
<dbReference type="GO" id="GO:0015886">
    <property type="term" value="P:heme transport"/>
    <property type="evidence" value="ECO:0007669"/>
    <property type="project" value="InterPro"/>
</dbReference>
<evidence type="ECO:0000256" key="12">
    <source>
        <dbReference type="RuleBase" id="RU363101"/>
    </source>
</evidence>
<evidence type="ECO:0000256" key="2">
    <source>
        <dbReference type="ARBA" id="ARBA00004377"/>
    </source>
</evidence>
<dbReference type="EMBL" id="CP107246">
    <property type="protein sequence ID" value="WIM05162.1"/>
    <property type="molecule type" value="Genomic_DNA"/>
</dbReference>
<keyword evidence="10 12" id="KW-1133">Transmembrane helix</keyword>
<proteinExistence type="inferred from homology"/>
<dbReference type="NCBIfam" id="TIGR03141">
    <property type="entry name" value="cytochro_ccmD"/>
    <property type="match status" value="1"/>
</dbReference>
<reference evidence="13" key="1">
    <citation type="journal article" date="2023" name="Nat. Microbiol.">
        <title>Enrichment and characterization of a nitric oxide-reducing microbial community in a continuous bioreactor.</title>
        <authorList>
            <person name="Garrido-Amador P."/>
            <person name="Stortenbeker N."/>
            <person name="Wessels H.J.C.T."/>
            <person name="Speth D.R."/>
            <person name="Garcia-Heredia I."/>
            <person name="Kartal B."/>
        </authorList>
    </citation>
    <scope>NUCLEOTIDE SEQUENCE</scope>
    <source>
        <strain evidence="13">MAG1</strain>
    </source>
</reference>
<evidence type="ECO:0000256" key="11">
    <source>
        <dbReference type="ARBA" id="ARBA00023136"/>
    </source>
</evidence>
<accession>A0AA49FKN0</accession>
<dbReference type="AlphaFoldDB" id="A0AA49FKN0"/>